<feature type="transmembrane region" description="Helical" evidence="5">
    <location>
        <begin position="15"/>
        <end position="37"/>
    </location>
</feature>
<gene>
    <name evidence="7" type="ORF">EDC52_102125</name>
</gene>
<keyword evidence="1" id="KW-1003">Cell membrane</keyword>
<protein>
    <submittedName>
        <fullName evidence="7">SecD-like export protein</fullName>
    </submittedName>
</protein>
<keyword evidence="4 5" id="KW-0472">Membrane</keyword>
<dbReference type="InterPro" id="IPR027398">
    <property type="entry name" value="SecD-TM"/>
</dbReference>
<dbReference type="Pfam" id="PF13721">
    <property type="entry name" value="SecD-TM1"/>
    <property type="match status" value="1"/>
</dbReference>
<comment type="caution">
    <text evidence="7">The sequence shown here is derived from an EMBL/GenBank/DDBJ whole genome shotgun (WGS) entry which is preliminary data.</text>
</comment>
<evidence type="ECO:0000256" key="5">
    <source>
        <dbReference type="SAM" id="Phobius"/>
    </source>
</evidence>
<dbReference type="Gene3D" id="3.30.70.260">
    <property type="match status" value="1"/>
</dbReference>
<keyword evidence="2 5" id="KW-0812">Transmembrane</keyword>
<dbReference type="NCBIfam" id="NF007915">
    <property type="entry name" value="PRK10629.1"/>
    <property type="match status" value="1"/>
</dbReference>
<keyword evidence="8" id="KW-1185">Reference proteome</keyword>
<organism evidence="7 8">
    <name type="scientific">Biostraticola tofi</name>
    <dbReference type="NCBI Taxonomy" id="466109"/>
    <lineage>
        <taxon>Bacteria</taxon>
        <taxon>Pseudomonadati</taxon>
        <taxon>Pseudomonadota</taxon>
        <taxon>Gammaproteobacteria</taxon>
        <taxon>Enterobacterales</taxon>
        <taxon>Bruguierivoracaceae</taxon>
        <taxon>Biostraticola</taxon>
    </lineage>
</organism>
<name>A0A4V2W585_9GAMM</name>
<dbReference type="EMBL" id="SMCR01000002">
    <property type="protein sequence ID" value="TCV98804.1"/>
    <property type="molecule type" value="Genomic_DNA"/>
</dbReference>
<evidence type="ECO:0000256" key="4">
    <source>
        <dbReference type="ARBA" id="ARBA00023136"/>
    </source>
</evidence>
<evidence type="ECO:0000259" key="6">
    <source>
        <dbReference type="Pfam" id="PF13721"/>
    </source>
</evidence>
<evidence type="ECO:0000256" key="3">
    <source>
        <dbReference type="ARBA" id="ARBA00022989"/>
    </source>
</evidence>
<reference evidence="7 8" key="1">
    <citation type="submission" date="2019-03" db="EMBL/GenBank/DDBJ databases">
        <title>Genomic Encyclopedia of Type Strains, Phase IV (KMG-IV): sequencing the most valuable type-strain genomes for metagenomic binning, comparative biology and taxonomic classification.</title>
        <authorList>
            <person name="Goeker M."/>
        </authorList>
    </citation>
    <scope>NUCLEOTIDE SEQUENCE [LARGE SCALE GENOMIC DNA]</scope>
    <source>
        <strain evidence="7 8">DSM 19580</strain>
    </source>
</reference>
<sequence length="131" mass="14573">MSILTLLRRCRHHRLLRYGVLALVTILAVCLLLPALLNKETALEIKLASEHGSLPDGFYVYQLLNGRGIKIKSITPARDSLIILLDTPEQALAAQRALKDDLKGDYSILPSDRQTTGHWLYKLNKPSASVS</sequence>
<feature type="domain" description="SecD export protein N-terminal TM" evidence="6">
    <location>
        <begin position="17"/>
        <end position="108"/>
    </location>
</feature>
<dbReference type="RefSeq" id="WP_165911658.1">
    <property type="nucleotide sequence ID" value="NZ_SMCR01000002.1"/>
</dbReference>
<evidence type="ECO:0000256" key="2">
    <source>
        <dbReference type="ARBA" id="ARBA00022692"/>
    </source>
</evidence>
<accession>A0A4V2W585</accession>
<evidence type="ECO:0000256" key="1">
    <source>
        <dbReference type="ARBA" id="ARBA00022475"/>
    </source>
</evidence>
<evidence type="ECO:0000313" key="7">
    <source>
        <dbReference type="EMBL" id="TCV98804.1"/>
    </source>
</evidence>
<dbReference type="Proteomes" id="UP000295719">
    <property type="component" value="Unassembled WGS sequence"/>
</dbReference>
<keyword evidence="3 5" id="KW-1133">Transmembrane helix</keyword>
<dbReference type="AlphaFoldDB" id="A0A4V2W585"/>
<evidence type="ECO:0000313" key="8">
    <source>
        <dbReference type="Proteomes" id="UP000295719"/>
    </source>
</evidence>
<proteinExistence type="predicted"/>